<dbReference type="PANTHER" id="PTHR45663:SF11">
    <property type="entry name" value="GEO12009P1"/>
    <property type="match status" value="1"/>
</dbReference>
<dbReference type="PROSITE" id="PS51352">
    <property type="entry name" value="THIOREDOXIN_2"/>
    <property type="match status" value="1"/>
</dbReference>
<proteinExistence type="inferred from homology"/>
<dbReference type="InterPro" id="IPR017937">
    <property type="entry name" value="Thioredoxin_CS"/>
</dbReference>
<dbReference type="EMBL" id="FMMM01000054">
    <property type="protein sequence ID" value="SCQ21753.1"/>
    <property type="molecule type" value="Genomic_DNA"/>
</dbReference>
<evidence type="ECO:0000256" key="5">
    <source>
        <dbReference type="ARBA" id="ARBA00023284"/>
    </source>
</evidence>
<dbReference type="GO" id="GO:0005829">
    <property type="term" value="C:cytosol"/>
    <property type="evidence" value="ECO:0007669"/>
    <property type="project" value="TreeGrafter"/>
</dbReference>
<evidence type="ECO:0000313" key="10">
    <source>
        <dbReference type="Proteomes" id="UP000182057"/>
    </source>
</evidence>
<dbReference type="InterPro" id="IPR013766">
    <property type="entry name" value="Thioredoxin_domain"/>
</dbReference>
<feature type="signal peptide" evidence="7">
    <location>
        <begin position="1"/>
        <end position="21"/>
    </location>
</feature>
<dbReference type="Gene3D" id="3.40.30.10">
    <property type="entry name" value="Glutaredoxin"/>
    <property type="match status" value="1"/>
</dbReference>
<dbReference type="PANTHER" id="PTHR45663">
    <property type="entry name" value="GEO12009P1"/>
    <property type="match status" value="1"/>
</dbReference>
<dbReference type="NCBIfam" id="TIGR01068">
    <property type="entry name" value="thioredoxin"/>
    <property type="match status" value="1"/>
</dbReference>
<dbReference type="GO" id="GO:0015035">
    <property type="term" value="F:protein-disulfide reductase activity"/>
    <property type="evidence" value="ECO:0007669"/>
    <property type="project" value="UniProtKB-UniRule"/>
</dbReference>
<evidence type="ECO:0000313" key="9">
    <source>
        <dbReference type="EMBL" id="SCQ21753.1"/>
    </source>
</evidence>
<evidence type="ECO:0000256" key="3">
    <source>
        <dbReference type="ARBA" id="ARBA00022982"/>
    </source>
</evidence>
<dbReference type="Proteomes" id="UP000182057">
    <property type="component" value="Unassembled WGS sequence"/>
</dbReference>
<gene>
    <name evidence="9" type="primary">trxA_2</name>
    <name evidence="9" type="ORF">TFUB20_01490</name>
</gene>
<feature type="chain" id="PRO_5008922577" description="Thioredoxin" evidence="7">
    <location>
        <begin position="22"/>
        <end position="151"/>
    </location>
</feature>
<dbReference type="PROSITE" id="PS00194">
    <property type="entry name" value="THIOREDOXIN_1"/>
    <property type="match status" value="1"/>
</dbReference>
<organism evidence="9 10">
    <name type="scientific">Tannerella forsythia</name>
    <name type="common">Bacteroides forsythus</name>
    <dbReference type="NCBI Taxonomy" id="28112"/>
    <lineage>
        <taxon>Bacteria</taxon>
        <taxon>Pseudomonadati</taxon>
        <taxon>Bacteroidota</taxon>
        <taxon>Bacteroidia</taxon>
        <taxon>Bacteroidales</taxon>
        <taxon>Tannerellaceae</taxon>
        <taxon>Tannerella</taxon>
    </lineage>
</organism>
<dbReference type="Pfam" id="PF00085">
    <property type="entry name" value="Thioredoxin"/>
    <property type="match status" value="1"/>
</dbReference>
<name>A0A1D3UNW3_TANFO</name>
<keyword evidence="3" id="KW-0249">Electron transport</keyword>
<dbReference type="InterPro" id="IPR005746">
    <property type="entry name" value="Thioredoxin"/>
</dbReference>
<dbReference type="GO" id="GO:0045454">
    <property type="term" value="P:cell redox homeostasis"/>
    <property type="evidence" value="ECO:0007669"/>
    <property type="project" value="TreeGrafter"/>
</dbReference>
<dbReference type="PRINTS" id="PR00421">
    <property type="entry name" value="THIOREDOXIN"/>
</dbReference>
<keyword evidence="7" id="KW-0732">Signal</keyword>
<evidence type="ECO:0000256" key="1">
    <source>
        <dbReference type="ARBA" id="ARBA00008987"/>
    </source>
</evidence>
<feature type="domain" description="Thioredoxin" evidence="8">
    <location>
        <begin position="8"/>
        <end position="147"/>
    </location>
</feature>
<dbReference type="InterPro" id="IPR036249">
    <property type="entry name" value="Thioredoxin-like_sf"/>
</dbReference>
<dbReference type="CDD" id="cd02947">
    <property type="entry name" value="TRX_family"/>
    <property type="match status" value="1"/>
</dbReference>
<accession>A0A1D3UNW3</accession>
<evidence type="ECO:0000256" key="7">
    <source>
        <dbReference type="SAM" id="SignalP"/>
    </source>
</evidence>
<protein>
    <recommendedName>
        <fullName evidence="6">Thioredoxin</fullName>
    </recommendedName>
</protein>
<dbReference type="FunFam" id="3.40.30.10:FF:000229">
    <property type="entry name" value="Thioredoxin (TRX)"/>
    <property type="match status" value="1"/>
</dbReference>
<evidence type="ECO:0000259" key="8">
    <source>
        <dbReference type="PROSITE" id="PS51352"/>
    </source>
</evidence>
<dbReference type="OrthoDB" id="9790390at2"/>
<comment type="similarity">
    <text evidence="1">Belongs to the thioredoxin family.</text>
</comment>
<evidence type="ECO:0000256" key="6">
    <source>
        <dbReference type="NCBIfam" id="TIGR01068"/>
    </source>
</evidence>
<dbReference type="AlphaFoldDB" id="A0A1D3UNW3"/>
<evidence type="ECO:0000256" key="4">
    <source>
        <dbReference type="ARBA" id="ARBA00023157"/>
    </source>
</evidence>
<reference evidence="9 10" key="1">
    <citation type="submission" date="2016-09" db="EMBL/GenBank/DDBJ databases">
        <authorList>
            <person name="Capua I."/>
            <person name="De Benedictis P."/>
            <person name="Joannis T."/>
            <person name="Lombin L.H."/>
            <person name="Cattoli G."/>
        </authorList>
    </citation>
    <scope>NUCLEOTIDE SEQUENCE [LARGE SCALE GENOMIC DNA]</scope>
    <source>
        <strain evidence="9 10">UB20</strain>
    </source>
</reference>
<keyword evidence="5" id="KW-0676">Redox-active center</keyword>
<keyword evidence="4" id="KW-1015">Disulfide bond</keyword>
<keyword evidence="2" id="KW-0813">Transport</keyword>
<sequence precursor="true">MNKMKYSMILSLMFFAFYATARSGNASAAGEVIVLNKADFLAKVFNYEKNASEWKYEGDKPCIIDFYADWCGPCRRVAPILKELAAEYKDDIVIYKVDVVKEQELASAFGINSLPTLLFVPMQGKPQASMGLQLKETLAKYIDEFLLEKKN</sequence>
<evidence type="ECO:0000256" key="2">
    <source>
        <dbReference type="ARBA" id="ARBA00022448"/>
    </source>
</evidence>
<dbReference type="SUPFAM" id="SSF52833">
    <property type="entry name" value="Thioredoxin-like"/>
    <property type="match status" value="1"/>
</dbReference>